<dbReference type="EMBL" id="JAWDGP010004646">
    <property type="protein sequence ID" value="KAK3762768.1"/>
    <property type="molecule type" value="Genomic_DNA"/>
</dbReference>
<protein>
    <submittedName>
        <fullName evidence="1">Uncharacterized protein</fullName>
    </submittedName>
</protein>
<name>A0AAE0Z4S6_9GAST</name>
<sequence length="67" mass="8057">MEVKEEMFTNMEVLEEMFTNMEVLEEMFTNMEVIEEIFTNLEKPVAALKADYTHTYVVFKYTFLTSR</sequence>
<dbReference type="Proteomes" id="UP001283361">
    <property type="component" value="Unassembled WGS sequence"/>
</dbReference>
<reference evidence="1" key="1">
    <citation type="journal article" date="2023" name="G3 (Bethesda)">
        <title>A reference genome for the long-term kleptoplast-retaining sea slug Elysia crispata morphotype clarki.</title>
        <authorList>
            <person name="Eastman K.E."/>
            <person name="Pendleton A.L."/>
            <person name="Shaikh M.A."/>
            <person name="Suttiyut T."/>
            <person name="Ogas R."/>
            <person name="Tomko P."/>
            <person name="Gavelis G."/>
            <person name="Widhalm J.R."/>
            <person name="Wisecaver J.H."/>
        </authorList>
    </citation>
    <scope>NUCLEOTIDE SEQUENCE</scope>
    <source>
        <strain evidence="1">ECLA1</strain>
    </source>
</reference>
<proteinExistence type="predicted"/>
<evidence type="ECO:0000313" key="2">
    <source>
        <dbReference type="Proteomes" id="UP001283361"/>
    </source>
</evidence>
<organism evidence="1 2">
    <name type="scientific">Elysia crispata</name>
    <name type="common">lettuce slug</name>
    <dbReference type="NCBI Taxonomy" id="231223"/>
    <lineage>
        <taxon>Eukaryota</taxon>
        <taxon>Metazoa</taxon>
        <taxon>Spiralia</taxon>
        <taxon>Lophotrochozoa</taxon>
        <taxon>Mollusca</taxon>
        <taxon>Gastropoda</taxon>
        <taxon>Heterobranchia</taxon>
        <taxon>Euthyneura</taxon>
        <taxon>Panpulmonata</taxon>
        <taxon>Sacoglossa</taxon>
        <taxon>Placobranchoidea</taxon>
        <taxon>Plakobranchidae</taxon>
        <taxon>Elysia</taxon>
    </lineage>
</organism>
<dbReference type="AlphaFoldDB" id="A0AAE0Z4S6"/>
<keyword evidence="2" id="KW-1185">Reference proteome</keyword>
<comment type="caution">
    <text evidence="1">The sequence shown here is derived from an EMBL/GenBank/DDBJ whole genome shotgun (WGS) entry which is preliminary data.</text>
</comment>
<accession>A0AAE0Z4S6</accession>
<evidence type="ECO:0000313" key="1">
    <source>
        <dbReference type="EMBL" id="KAK3762768.1"/>
    </source>
</evidence>
<gene>
    <name evidence="1" type="ORF">RRG08_020901</name>
</gene>